<protein>
    <submittedName>
        <fullName evidence="1">Phage tail assembly protein</fullName>
    </submittedName>
</protein>
<organism evidence="1 2">
    <name type="scientific">Lysinibacillus irui</name>
    <dbReference type="NCBI Taxonomy" id="2998077"/>
    <lineage>
        <taxon>Bacteria</taxon>
        <taxon>Bacillati</taxon>
        <taxon>Bacillota</taxon>
        <taxon>Bacilli</taxon>
        <taxon>Bacillales</taxon>
        <taxon>Bacillaceae</taxon>
        <taxon>Lysinibacillus</taxon>
    </lineage>
</organism>
<evidence type="ECO:0000313" key="2">
    <source>
        <dbReference type="Proteomes" id="UP001289615"/>
    </source>
</evidence>
<gene>
    <name evidence="1" type="ORF">U6C28_23155</name>
</gene>
<dbReference type="Proteomes" id="UP001289615">
    <property type="component" value="Unassembled WGS sequence"/>
</dbReference>
<sequence length="113" mass="12677">MKENQNEVKEEVVVENPNIKVVTLTSPIKKDDGTFLNEIKLDYGKLTGADMMQIDEEMKVEGHAAGFDSIYNQQVCLRLASKASGILIDDLLRLGVSDFAEVTFSARNFFFRS</sequence>
<reference evidence="1 2" key="1">
    <citation type="submission" date="2023-12" db="EMBL/GenBank/DDBJ databases">
        <title>Genome comparison identifies genes involved in endophytic behavior of Lysinibacillus irui and provides insights into its role as a plant-growth promoting bacterium.</title>
        <authorList>
            <person name="Hilario S."/>
            <person name="Matos I."/>
            <person name="Goncalves M.F.M."/>
            <person name="Pardo C.A."/>
            <person name="Santos M.J."/>
        </authorList>
    </citation>
    <scope>NUCLEOTIDE SEQUENCE [LARGE SCALE GENOMIC DNA]</scope>
    <source>
        <strain evidence="1 2">B3</strain>
    </source>
</reference>
<dbReference type="EMBL" id="JAXUIA010000023">
    <property type="protein sequence ID" value="MEA0979182.1"/>
    <property type="molecule type" value="Genomic_DNA"/>
</dbReference>
<proteinExistence type="predicted"/>
<name>A0ABU5NT12_9BACI</name>
<comment type="caution">
    <text evidence="1">The sequence shown here is derived from an EMBL/GenBank/DDBJ whole genome shotgun (WGS) entry which is preliminary data.</text>
</comment>
<evidence type="ECO:0000313" key="1">
    <source>
        <dbReference type="EMBL" id="MEA0979182.1"/>
    </source>
</evidence>
<dbReference type="RefSeq" id="WP_322612148.1">
    <property type="nucleotide sequence ID" value="NZ_JAXLNX010000032.1"/>
</dbReference>
<keyword evidence="2" id="KW-1185">Reference proteome</keyword>
<accession>A0ABU5NT12</accession>